<feature type="compositionally biased region" description="Pro residues" evidence="4">
    <location>
        <begin position="29"/>
        <end position="38"/>
    </location>
</feature>
<evidence type="ECO:0000256" key="1">
    <source>
        <dbReference type="ARBA" id="ARBA00004613"/>
    </source>
</evidence>
<dbReference type="EMBL" id="MU825681">
    <property type="protein sequence ID" value="KAJ7388060.1"/>
    <property type="molecule type" value="Genomic_DNA"/>
</dbReference>
<name>A0A9W9ZV27_9CNID</name>
<dbReference type="InterPro" id="IPR000885">
    <property type="entry name" value="Fib_collagen_C"/>
</dbReference>
<reference evidence="6" key="1">
    <citation type="submission" date="2023-01" db="EMBL/GenBank/DDBJ databases">
        <title>Genome assembly of the deep-sea coral Lophelia pertusa.</title>
        <authorList>
            <person name="Herrera S."/>
            <person name="Cordes E."/>
        </authorList>
    </citation>
    <scope>NUCLEOTIDE SEQUENCE</scope>
    <source>
        <strain evidence="6">USNM1676648</strain>
        <tissue evidence="6">Polyp</tissue>
    </source>
</reference>
<keyword evidence="2" id="KW-0964">Secreted</keyword>
<evidence type="ECO:0000313" key="7">
    <source>
        <dbReference type="Proteomes" id="UP001163046"/>
    </source>
</evidence>
<evidence type="ECO:0000256" key="3">
    <source>
        <dbReference type="ARBA" id="ARBA00023119"/>
    </source>
</evidence>
<dbReference type="GO" id="GO:0005581">
    <property type="term" value="C:collagen trimer"/>
    <property type="evidence" value="ECO:0007669"/>
    <property type="project" value="UniProtKB-KW"/>
</dbReference>
<evidence type="ECO:0000256" key="4">
    <source>
        <dbReference type="SAM" id="MobiDB-lite"/>
    </source>
</evidence>
<feature type="non-terminal residue" evidence="6">
    <location>
        <position position="1"/>
    </location>
</feature>
<dbReference type="OrthoDB" id="8939548at2759"/>
<dbReference type="AlphaFoldDB" id="A0A9W9ZV27"/>
<gene>
    <name evidence="6" type="primary">COL1A2_2</name>
    <name evidence="6" type="ORF">OS493_040085</name>
</gene>
<proteinExistence type="predicted"/>
<evidence type="ECO:0000259" key="5">
    <source>
        <dbReference type="PROSITE" id="PS51461"/>
    </source>
</evidence>
<accession>A0A9W9ZV27</accession>
<dbReference type="Pfam" id="PF01410">
    <property type="entry name" value="COLFI"/>
    <property type="match status" value="1"/>
</dbReference>
<dbReference type="Gene3D" id="2.60.120.1000">
    <property type="match status" value="1"/>
</dbReference>
<feature type="non-terminal residue" evidence="6">
    <location>
        <position position="191"/>
    </location>
</feature>
<dbReference type="GO" id="GO:0005201">
    <property type="term" value="F:extracellular matrix structural constituent"/>
    <property type="evidence" value="ECO:0007669"/>
    <property type="project" value="InterPro"/>
</dbReference>
<keyword evidence="7" id="KW-1185">Reference proteome</keyword>
<comment type="subcellular location">
    <subcellularLocation>
        <location evidence="1">Secreted</location>
    </subcellularLocation>
</comment>
<dbReference type="PROSITE" id="PS51461">
    <property type="entry name" value="NC1_FIB"/>
    <property type="match status" value="1"/>
</dbReference>
<sequence>ELLDLRIFLVQKTPVNVAVSGNEGVEGDPGPPGPPGTQGPPGSYLISPLITGSGDKGPLPNYRLYSGTKRTSSQKNETETPLLEIPALKKVLDGYENQRDNYKRQKGSKYHPARSCRDLQLDSDVIAKSGYYWIDPNEGCISDAEFIHCDFENKRACVNPKKENITIDEPRSQQWISEVHPDVQLVSSNIL</sequence>
<keyword evidence="3 6" id="KW-0176">Collagen</keyword>
<dbReference type="Proteomes" id="UP001163046">
    <property type="component" value="Unassembled WGS sequence"/>
</dbReference>
<evidence type="ECO:0000313" key="6">
    <source>
        <dbReference type="EMBL" id="KAJ7388060.1"/>
    </source>
</evidence>
<feature type="region of interest" description="Disordered" evidence="4">
    <location>
        <begin position="19"/>
        <end position="43"/>
    </location>
</feature>
<dbReference type="SMART" id="SM00038">
    <property type="entry name" value="COLFI"/>
    <property type="match status" value="1"/>
</dbReference>
<feature type="domain" description="Fibrillar collagen NC1" evidence="5">
    <location>
        <begin position="83"/>
        <end position="191"/>
    </location>
</feature>
<dbReference type="GO" id="GO:0005576">
    <property type="term" value="C:extracellular region"/>
    <property type="evidence" value="ECO:0007669"/>
    <property type="project" value="UniProtKB-SubCell"/>
</dbReference>
<organism evidence="6 7">
    <name type="scientific">Desmophyllum pertusum</name>
    <dbReference type="NCBI Taxonomy" id="174260"/>
    <lineage>
        <taxon>Eukaryota</taxon>
        <taxon>Metazoa</taxon>
        <taxon>Cnidaria</taxon>
        <taxon>Anthozoa</taxon>
        <taxon>Hexacorallia</taxon>
        <taxon>Scleractinia</taxon>
        <taxon>Caryophylliina</taxon>
        <taxon>Caryophylliidae</taxon>
        <taxon>Desmophyllum</taxon>
    </lineage>
</organism>
<comment type="caution">
    <text evidence="6">The sequence shown here is derived from an EMBL/GenBank/DDBJ whole genome shotgun (WGS) entry which is preliminary data.</text>
</comment>
<protein>
    <submittedName>
        <fullName evidence="6">Collagen, type I, alpha 2</fullName>
    </submittedName>
</protein>
<evidence type="ECO:0000256" key="2">
    <source>
        <dbReference type="ARBA" id="ARBA00022525"/>
    </source>
</evidence>